<feature type="signal peptide" evidence="2">
    <location>
        <begin position="1"/>
        <end position="21"/>
    </location>
</feature>
<feature type="domain" description="Peptidase S1" evidence="3">
    <location>
        <begin position="24"/>
        <end position="230"/>
    </location>
</feature>
<evidence type="ECO:0000256" key="2">
    <source>
        <dbReference type="SAM" id="SignalP"/>
    </source>
</evidence>
<evidence type="ECO:0000313" key="4">
    <source>
        <dbReference type="EMBL" id="KHN95259.1"/>
    </source>
</evidence>
<dbReference type="PRINTS" id="PR00722">
    <property type="entry name" value="CHYMOTRYPSIN"/>
</dbReference>
<dbReference type="SMART" id="SM00020">
    <property type="entry name" value="Tryp_SPc"/>
    <property type="match status" value="1"/>
</dbReference>
<gene>
    <name evidence="4" type="ORF">MAM_06970</name>
</gene>
<dbReference type="GO" id="GO:0004252">
    <property type="term" value="F:serine-type endopeptidase activity"/>
    <property type="evidence" value="ECO:0007669"/>
    <property type="project" value="InterPro"/>
</dbReference>
<organism evidence="4 5">
    <name type="scientific">Metarhizium album (strain ARSEF 1941)</name>
    <dbReference type="NCBI Taxonomy" id="1081103"/>
    <lineage>
        <taxon>Eukaryota</taxon>
        <taxon>Fungi</taxon>
        <taxon>Dikarya</taxon>
        <taxon>Ascomycota</taxon>
        <taxon>Pezizomycotina</taxon>
        <taxon>Sordariomycetes</taxon>
        <taxon>Hypocreomycetidae</taxon>
        <taxon>Hypocreales</taxon>
        <taxon>Clavicipitaceae</taxon>
        <taxon>Metarhizium</taxon>
    </lineage>
</organism>
<dbReference type="OrthoDB" id="6380398at2759"/>
<dbReference type="SUPFAM" id="SSF50494">
    <property type="entry name" value="Trypsin-like serine proteases"/>
    <property type="match status" value="1"/>
</dbReference>
<dbReference type="Gene3D" id="2.40.10.10">
    <property type="entry name" value="Trypsin-like serine proteases"/>
    <property type="match status" value="1"/>
</dbReference>
<dbReference type="InterPro" id="IPR043504">
    <property type="entry name" value="Peptidase_S1_PA_chymotrypsin"/>
</dbReference>
<dbReference type="GeneID" id="63741425"/>
<accession>A0A0B2WNQ8</accession>
<evidence type="ECO:0000259" key="3">
    <source>
        <dbReference type="PROSITE" id="PS50240"/>
    </source>
</evidence>
<sequence>MFSLKVARAAAAMLALQTAAGVPILNGEDAKPEEFPSVVGFAPGCAGTTDLWPSLVIVGATDRKQQGPGVLTFKISSFYTHPGYDRETPHSEHDIAILKLSRPVPETANISYPELSGGVSDPQPGSYTTAVGWGHQGPKKSTTVLQKVALPIVGRDECGRMFQLTVPDSSFCAGYRDGRKDTCSGDSGGPTYDAEGTVIGVTMYGTTPCGLGYAFYARVDAHLDFIQQHL</sequence>
<evidence type="ECO:0000256" key="1">
    <source>
        <dbReference type="ARBA" id="ARBA00023157"/>
    </source>
</evidence>
<proteinExistence type="predicted"/>
<dbReference type="EMBL" id="AZHE01000025">
    <property type="protein sequence ID" value="KHN95259.1"/>
    <property type="molecule type" value="Genomic_DNA"/>
</dbReference>
<comment type="caution">
    <text evidence="4">The sequence shown here is derived from an EMBL/GenBank/DDBJ whole genome shotgun (WGS) entry which is preliminary data.</text>
</comment>
<name>A0A0B2WNQ8_METAS</name>
<dbReference type="InterPro" id="IPR001254">
    <property type="entry name" value="Trypsin_dom"/>
</dbReference>
<reference evidence="4 5" key="1">
    <citation type="journal article" date="2014" name="Proc. Natl. Acad. Sci. U.S.A.">
        <title>Trajectory and genomic determinants of fungal-pathogen speciation and host adaptation.</title>
        <authorList>
            <person name="Hu X."/>
            <person name="Xiao G."/>
            <person name="Zheng P."/>
            <person name="Shang Y."/>
            <person name="Su Y."/>
            <person name="Zhang X."/>
            <person name="Liu X."/>
            <person name="Zhan S."/>
            <person name="St Leger R.J."/>
            <person name="Wang C."/>
        </authorList>
    </citation>
    <scope>NUCLEOTIDE SEQUENCE [LARGE SCALE GENOMIC DNA]</scope>
    <source>
        <strain evidence="4 5">ARSEF 1941</strain>
    </source>
</reference>
<dbReference type="GO" id="GO:0006508">
    <property type="term" value="P:proteolysis"/>
    <property type="evidence" value="ECO:0007669"/>
    <property type="project" value="UniProtKB-KW"/>
</dbReference>
<keyword evidence="4" id="KW-0645">Protease</keyword>
<dbReference type="Proteomes" id="UP000030816">
    <property type="component" value="Unassembled WGS sequence"/>
</dbReference>
<dbReference type="AlphaFoldDB" id="A0A0B2WNQ8"/>
<feature type="chain" id="PRO_5002079333" evidence="2">
    <location>
        <begin position="22"/>
        <end position="230"/>
    </location>
</feature>
<dbReference type="PROSITE" id="PS50240">
    <property type="entry name" value="TRYPSIN_DOM"/>
    <property type="match status" value="1"/>
</dbReference>
<dbReference type="RefSeq" id="XP_040676325.1">
    <property type="nucleotide sequence ID" value="XM_040825768.1"/>
</dbReference>
<dbReference type="HOGENOM" id="CLU_006842_7_5_1"/>
<dbReference type="InterPro" id="IPR051487">
    <property type="entry name" value="Ser/Thr_Proteases_Immune/Dev"/>
</dbReference>
<dbReference type="InterPro" id="IPR001314">
    <property type="entry name" value="Peptidase_S1A"/>
</dbReference>
<protein>
    <submittedName>
        <fullName evidence="4">Trypsin-like protease</fullName>
    </submittedName>
</protein>
<dbReference type="InterPro" id="IPR009003">
    <property type="entry name" value="Peptidase_S1_PA"/>
</dbReference>
<keyword evidence="2" id="KW-0732">Signal</keyword>
<keyword evidence="1" id="KW-1015">Disulfide bond</keyword>
<evidence type="ECO:0000313" key="5">
    <source>
        <dbReference type="Proteomes" id="UP000030816"/>
    </source>
</evidence>
<dbReference type="CDD" id="cd00190">
    <property type="entry name" value="Tryp_SPc"/>
    <property type="match status" value="1"/>
</dbReference>
<dbReference type="PANTHER" id="PTHR24256">
    <property type="entry name" value="TRYPTASE-RELATED"/>
    <property type="match status" value="1"/>
</dbReference>
<dbReference type="Pfam" id="PF00089">
    <property type="entry name" value="Trypsin"/>
    <property type="match status" value="1"/>
</dbReference>
<keyword evidence="5" id="KW-1185">Reference proteome</keyword>
<dbReference type="STRING" id="1081103.A0A0B2WNQ8"/>
<keyword evidence="4" id="KW-0378">Hydrolase</keyword>